<feature type="region of interest" description="Disordered" evidence="4">
    <location>
        <begin position="123"/>
        <end position="147"/>
    </location>
</feature>
<dbReference type="AlphaFoldDB" id="A0A8B7Q8Z2"/>
<dbReference type="InterPro" id="IPR010754">
    <property type="entry name" value="OPA3-like"/>
</dbReference>
<gene>
    <name evidence="6" type="primary">LOC109374707</name>
</gene>
<sequence>MEHNSFMVYHWVEMRTKMRLMGFKAEAVKPLNEEVATQLGAELLGEVTIFAAAGGCLMLEYWRQKMQQRSKEREKRVAWDSMRDEVEHLELALEALQTQMQAVAPLSALIELRAEIREVRAQLCNPDGDASDGDAPSAPQVEPRPEE</sequence>
<organism evidence="5 6">
    <name type="scientific">Hipposideros armiger</name>
    <name type="common">Great Himalayan leaf-nosed bat</name>
    <dbReference type="NCBI Taxonomy" id="186990"/>
    <lineage>
        <taxon>Eukaryota</taxon>
        <taxon>Metazoa</taxon>
        <taxon>Chordata</taxon>
        <taxon>Craniata</taxon>
        <taxon>Vertebrata</taxon>
        <taxon>Euteleostomi</taxon>
        <taxon>Mammalia</taxon>
        <taxon>Eutheria</taxon>
        <taxon>Laurasiatheria</taxon>
        <taxon>Chiroptera</taxon>
        <taxon>Yinpterochiroptera</taxon>
        <taxon>Rhinolophoidea</taxon>
        <taxon>Hipposideridae</taxon>
        <taxon>Hipposideros</taxon>
    </lineage>
</organism>
<dbReference type="KEGG" id="hai:109374707"/>
<reference evidence="6" key="1">
    <citation type="submission" date="2025-08" db="UniProtKB">
        <authorList>
            <consortium name="RefSeq"/>
        </authorList>
    </citation>
    <scope>IDENTIFICATION</scope>
    <source>
        <tissue evidence="6">Muscle</tissue>
    </source>
</reference>
<name>A0A8B7Q8Z2_HIPAR</name>
<evidence type="ECO:0000313" key="6">
    <source>
        <dbReference type="RefSeq" id="XP_019485025.1"/>
    </source>
</evidence>
<evidence type="ECO:0000256" key="1">
    <source>
        <dbReference type="ARBA" id="ARBA00003027"/>
    </source>
</evidence>
<dbReference type="PANTHER" id="PTHR12499:SF0">
    <property type="entry name" value="OPTIC ATROPHY 3 PROTEIN"/>
    <property type="match status" value="1"/>
</dbReference>
<dbReference type="Pfam" id="PF07047">
    <property type="entry name" value="OPA3"/>
    <property type="match status" value="1"/>
</dbReference>
<accession>A0A8B7Q8Z2</accession>
<comment type="function">
    <text evidence="1">May play some role in mitochondrial processes.</text>
</comment>
<evidence type="ECO:0000256" key="4">
    <source>
        <dbReference type="SAM" id="MobiDB-lite"/>
    </source>
</evidence>
<dbReference type="Proteomes" id="UP000694851">
    <property type="component" value="Unplaced"/>
</dbReference>
<dbReference type="OrthoDB" id="2129069at2759"/>
<keyword evidence="5" id="KW-1185">Reference proteome</keyword>
<protein>
    <submittedName>
        <fullName evidence="6">Optic atrophy 3 protein-like</fullName>
    </submittedName>
</protein>
<keyword evidence="3" id="KW-0175">Coiled coil</keyword>
<comment type="similarity">
    <text evidence="2">Belongs to the OPA3 family.</text>
</comment>
<dbReference type="GO" id="GO:0019216">
    <property type="term" value="P:regulation of lipid metabolic process"/>
    <property type="evidence" value="ECO:0007669"/>
    <property type="project" value="TreeGrafter"/>
</dbReference>
<dbReference type="PANTHER" id="PTHR12499">
    <property type="entry name" value="OPTIC ATROPHY 3 PROTEIN OPA3"/>
    <property type="match status" value="1"/>
</dbReference>
<proteinExistence type="inferred from homology"/>
<evidence type="ECO:0000256" key="3">
    <source>
        <dbReference type="ARBA" id="ARBA00023054"/>
    </source>
</evidence>
<dbReference type="RefSeq" id="XP_019485025.1">
    <property type="nucleotide sequence ID" value="XM_019629480.1"/>
</dbReference>
<evidence type="ECO:0000256" key="2">
    <source>
        <dbReference type="ARBA" id="ARBA00007584"/>
    </source>
</evidence>
<dbReference type="GO" id="GO:0005739">
    <property type="term" value="C:mitochondrion"/>
    <property type="evidence" value="ECO:0007669"/>
    <property type="project" value="TreeGrafter"/>
</dbReference>
<dbReference type="GeneID" id="109374707"/>
<evidence type="ECO:0000313" key="5">
    <source>
        <dbReference type="Proteomes" id="UP000694851"/>
    </source>
</evidence>